<feature type="modified residue" description="Phosphohistidine" evidence="1">
    <location>
        <position position="53"/>
    </location>
</feature>
<dbReference type="Pfam" id="PF01627">
    <property type="entry name" value="Hpt"/>
    <property type="match status" value="1"/>
</dbReference>
<dbReference type="STRING" id="1795632.TH606_01475"/>
<proteinExistence type="predicted"/>
<gene>
    <name evidence="3" type="ORF">TH606_01475</name>
</gene>
<keyword evidence="1" id="KW-0597">Phosphoprotein</keyword>
<protein>
    <recommendedName>
        <fullName evidence="2">HPt domain-containing protein</fullName>
    </recommendedName>
</protein>
<dbReference type="RefSeq" id="WP_068540893.1">
    <property type="nucleotide sequence ID" value="NZ_LSFI01000004.1"/>
</dbReference>
<reference evidence="3 4" key="1">
    <citation type="submission" date="2016-02" db="EMBL/GenBank/DDBJ databases">
        <title>Draft genome sequence of Thermodesulfatator sp. S606.</title>
        <authorList>
            <person name="Lai Q."/>
            <person name="Cao J."/>
            <person name="Dupont S."/>
            <person name="Shao Z."/>
            <person name="Jebbar M."/>
            <person name="Alain K."/>
        </authorList>
    </citation>
    <scope>NUCLEOTIDE SEQUENCE [LARGE SCALE GENOMIC DNA]</scope>
    <source>
        <strain evidence="3 4">S606</strain>
    </source>
</reference>
<dbReference type="InterPro" id="IPR008207">
    <property type="entry name" value="Sig_transdc_His_kin_Hpt_dom"/>
</dbReference>
<dbReference type="PROSITE" id="PS50894">
    <property type="entry name" value="HPT"/>
    <property type="match status" value="1"/>
</dbReference>
<dbReference type="InterPro" id="IPR036641">
    <property type="entry name" value="HPT_dom_sf"/>
</dbReference>
<dbReference type="Gene3D" id="1.20.120.160">
    <property type="entry name" value="HPT domain"/>
    <property type="match status" value="1"/>
</dbReference>
<dbReference type="AlphaFoldDB" id="A0A177E9W2"/>
<dbReference type="OrthoDB" id="214330at2"/>
<dbReference type="GO" id="GO:0000160">
    <property type="term" value="P:phosphorelay signal transduction system"/>
    <property type="evidence" value="ECO:0007669"/>
    <property type="project" value="InterPro"/>
</dbReference>
<dbReference type="Proteomes" id="UP000076964">
    <property type="component" value="Unassembled WGS sequence"/>
</dbReference>
<comment type="caution">
    <text evidence="3">The sequence shown here is derived from an EMBL/GenBank/DDBJ whole genome shotgun (WGS) entry which is preliminary data.</text>
</comment>
<accession>A0A177E9W2</accession>
<evidence type="ECO:0000259" key="2">
    <source>
        <dbReference type="PROSITE" id="PS50894"/>
    </source>
</evidence>
<organism evidence="3 4">
    <name type="scientific">Thermodesulfatator autotrophicus</name>
    <dbReference type="NCBI Taxonomy" id="1795632"/>
    <lineage>
        <taxon>Bacteria</taxon>
        <taxon>Pseudomonadati</taxon>
        <taxon>Thermodesulfobacteriota</taxon>
        <taxon>Thermodesulfobacteria</taxon>
        <taxon>Thermodesulfobacteriales</taxon>
        <taxon>Thermodesulfatatoraceae</taxon>
        <taxon>Thermodesulfatator</taxon>
    </lineage>
</organism>
<name>A0A177E9W2_9BACT</name>
<feature type="domain" description="HPt" evidence="2">
    <location>
        <begin position="14"/>
        <end position="104"/>
    </location>
</feature>
<keyword evidence="4" id="KW-1185">Reference proteome</keyword>
<evidence type="ECO:0000313" key="3">
    <source>
        <dbReference type="EMBL" id="OAG28526.1"/>
    </source>
</evidence>
<sequence length="110" mass="12808">MVKWQREKLLQELEPEELNELLEIFYLSSKQLTEEIEKALSSGEIDTVREKAHSLKGACATIFLEEAHVLAFNLEKAVSLAEAQNLFKKLKKELKAFWQMLEKRSKDNDK</sequence>
<evidence type="ECO:0000256" key="1">
    <source>
        <dbReference type="PROSITE-ProRule" id="PRU00110"/>
    </source>
</evidence>
<evidence type="ECO:0000313" key="4">
    <source>
        <dbReference type="Proteomes" id="UP000076964"/>
    </source>
</evidence>
<dbReference type="GO" id="GO:0004672">
    <property type="term" value="F:protein kinase activity"/>
    <property type="evidence" value="ECO:0007669"/>
    <property type="project" value="UniProtKB-ARBA"/>
</dbReference>
<dbReference type="SUPFAM" id="SSF47226">
    <property type="entry name" value="Histidine-containing phosphotransfer domain, HPT domain"/>
    <property type="match status" value="1"/>
</dbReference>
<dbReference type="EMBL" id="LSFI01000004">
    <property type="protein sequence ID" value="OAG28526.1"/>
    <property type="molecule type" value="Genomic_DNA"/>
</dbReference>